<accession>A0A1D3L3E5</accession>
<evidence type="ECO:0000313" key="2">
    <source>
        <dbReference type="Proteomes" id="UP000094707"/>
    </source>
</evidence>
<dbReference type="SUPFAM" id="SSF51556">
    <property type="entry name" value="Metallo-dependent hydrolases"/>
    <property type="match status" value="1"/>
</dbReference>
<dbReference type="InterPro" id="IPR046249">
    <property type="entry name" value="DUF6282"/>
</dbReference>
<dbReference type="Proteomes" id="UP000094707">
    <property type="component" value="Chromosome I"/>
</dbReference>
<dbReference type="PIRSF" id="PIRSF021898">
    <property type="entry name" value="UCP021898"/>
    <property type="match status" value="1"/>
</dbReference>
<dbReference type="STRING" id="118062.MCBB_1434"/>
<dbReference type="GeneID" id="30412275"/>
<reference evidence="1" key="1">
    <citation type="submission" date="2016-08" db="EMBL/GenBank/DDBJ databases">
        <authorList>
            <person name="Seilhamer J.J."/>
        </authorList>
    </citation>
    <scope>NUCLEOTIDE SEQUENCE [LARGE SCALE GENOMIC DNA]</scope>
    <source>
        <strain evidence="1">Buetzberg</strain>
    </source>
</reference>
<dbReference type="Pfam" id="PF19799">
    <property type="entry name" value="DUF6282"/>
    <property type="match status" value="1"/>
</dbReference>
<dbReference type="Gene3D" id="3.20.20.140">
    <property type="entry name" value="Metal-dependent hydrolases"/>
    <property type="match status" value="1"/>
</dbReference>
<dbReference type="AlphaFoldDB" id="A0A1D3L3E5"/>
<dbReference type="PATRIC" id="fig|129848.4.peg.1461"/>
<sequence length="305" mass="33316">MTKLKKLEFGVTLEETCNTESGPCLSFEDSENCITGAESFEDVLLSFDLKGFIDTHIHTAPDVKPRLLNDIEAAEDAKLNGMRAIVLKSHLEPTAGRAGIAEKATGFRVLGGVCLNKSVGGLNVDAVKTSARMGGKMVWLPTVSYTETFMDWEKLESIINTICQEDMVLATGHLKPHDIFQVIDMAMSAGLKRVLVNHPMTGVVGASLDEQREMSRHAYLEHCFVACMPEHDCLDPAAIAEAVRHVGSSRCVMATDFGQKHNPSPSTGMRIFVKNMLEQGLSMEDVHTMCIKNPSKLLGNSPIKP</sequence>
<organism evidence="1 2">
    <name type="scientific">Methanobacterium congolense</name>
    <dbReference type="NCBI Taxonomy" id="118062"/>
    <lineage>
        <taxon>Archaea</taxon>
        <taxon>Methanobacteriati</taxon>
        <taxon>Methanobacteriota</taxon>
        <taxon>Methanomada group</taxon>
        <taxon>Methanobacteria</taxon>
        <taxon>Methanobacteriales</taxon>
        <taxon>Methanobacteriaceae</taxon>
        <taxon>Methanobacterium</taxon>
    </lineage>
</organism>
<dbReference type="RefSeq" id="WP_231916327.1">
    <property type="nucleotide sequence ID" value="NZ_LT607756.1"/>
</dbReference>
<gene>
    <name evidence="1" type="ORF">MCBB_1434</name>
</gene>
<protein>
    <recommendedName>
        <fullName evidence="3">Amidohydrolase-related domain-containing protein</fullName>
    </recommendedName>
</protein>
<evidence type="ECO:0008006" key="3">
    <source>
        <dbReference type="Google" id="ProtNLM"/>
    </source>
</evidence>
<dbReference type="InterPro" id="IPR032466">
    <property type="entry name" value="Metal_Hydrolase"/>
</dbReference>
<dbReference type="EMBL" id="LT607756">
    <property type="protein sequence ID" value="SCG85990.1"/>
    <property type="molecule type" value="Genomic_DNA"/>
</dbReference>
<evidence type="ECO:0000313" key="1">
    <source>
        <dbReference type="EMBL" id="SCG85990.1"/>
    </source>
</evidence>
<keyword evidence="2" id="KW-1185">Reference proteome</keyword>
<dbReference type="KEGG" id="mcub:MCBB_1434"/>
<name>A0A1D3L3E5_9EURY</name>
<proteinExistence type="predicted"/>
<dbReference type="InterPro" id="IPR016797">
    <property type="entry name" value="UCP021898"/>
</dbReference>